<dbReference type="Proteomes" id="UP000434957">
    <property type="component" value="Unassembled WGS sequence"/>
</dbReference>
<dbReference type="AlphaFoldDB" id="A0A6A4CTF2"/>
<name>A0A6A4CTF2_9STRA</name>
<protein>
    <submittedName>
        <fullName evidence="2">Uncharacterized protein</fullName>
    </submittedName>
</protein>
<accession>A0A6A4CTF2</accession>
<organism evidence="2 3">
    <name type="scientific">Phytophthora rubi</name>
    <dbReference type="NCBI Taxonomy" id="129364"/>
    <lineage>
        <taxon>Eukaryota</taxon>
        <taxon>Sar</taxon>
        <taxon>Stramenopiles</taxon>
        <taxon>Oomycota</taxon>
        <taxon>Peronosporomycetes</taxon>
        <taxon>Peronosporales</taxon>
        <taxon>Peronosporaceae</taxon>
        <taxon>Phytophthora</taxon>
    </lineage>
</organism>
<evidence type="ECO:0000256" key="1">
    <source>
        <dbReference type="SAM" id="MobiDB-lite"/>
    </source>
</evidence>
<evidence type="ECO:0000313" key="2">
    <source>
        <dbReference type="EMBL" id="KAE9295988.1"/>
    </source>
</evidence>
<reference evidence="2 3" key="1">
    <citation type="submission" date="2018-08" db="EMBL/GenBank/DDBJ databases">
        <title>Genomic investigation of the strawberry pathogen Phytophthora fragariae indicates pathogenicity is determined by transcriptional variation in three key races.</title>
        <authorList>
            <person name="Adams T.M."/>
            <person name="Armitage A.D."/>
            <person name="Sobczyk M.K."/>
            <person name="Bates H.J."/>
            <person name="Dunwell J.M."/>
            <person name="Nellist C.F."/>
            <person name="Harrison R.J."/>
        </authorList>
    </citation>
    <scope>NUCLEOTIDE SEQUENCE [LARGE SCALE GENOMIC DNA]</scope>
    <source>
        <strain evidence="2 3">SCRP333</strain>
    </source>
</reference>
<gene>
    <name evidence="2" type="ORF">PR003_g23864</name>
</gene>
<evidence type="ECO:0000313" key="3">
    <source>
        <dbReference type="Proteomes" id="UP000434957"/>
    </source>
</evidence>
<feature type="compositionally biased region" description="Basic residues" evidence="1">
    <location>
        <begin position="1"/>
        <end position="11"/>
    </location>
</feature>
<proteinExistence type="predicted"/>
<dbReference type="EMBL" id="QXFT01002587">
    <property type="protein sequence ID" value="KAE9295988.1"/>
    <property type="molecule type" value="Genomic_DNA"/>
</dbReference>
<keyword evidence="3" id="KW-1185">Reference proteome</keyword>
<feature type="region of interest" description="Disordered" evidence="1">
    <location>
        <begin position="1"/>
        <end position="25"/>
    </location>
</feature>
<sequence length="424" mass="47747">MSGPRPPKRSRANTDGDFESTSTRVKAKGVMLQEPLQITSSAHENLVRWKHERIMYEEAVKNRCAETRESFASVRRPVLKSIKMRLLKSFAEFELRIPLEGMTEEKLVNAIDNISSSVSNDTIPDVMEIMASNLKTDLSQNDVTARILGYFDCMGEVIEVHGLAGCLKDNVQLKCKEIVEYLRPSTLKEQVKRALECDPSLQSDLHRLFDLVKQEAIRNQQDCDTYQHMGKRDNDVVMDCSCGTETNKKDAMKAFSENKMRGKETSTVKRLVTSDPPEEREGIFNVFVVMPYCLNNGTTHNGIPRSIVDELPLLDSTVTLKALEPRVRGKAVGGACITCTQSVVLYIGLQTVAPRVNIRGLTFVVTETHEDEFLLRRRTLKSLGIDFDELLGLVTQGSSDVDRFDDEHEYDIARPDTDAVKARL</sequence>
<comment type="caution">
    <text evidence="2">The sequence shown here is derived from an EMBL/GenBank/DDBJ whole genome shotgun (WGS) entry which is preliminary data.</text>
</comment>